<gene>
    <name evidence="1" type="ORF">LR48_Vigan01g095000</name>
</gene>
<proteinExistence type="predicted"/>
<name>A0A0L9TLF8_PHAAN</name>
<reference evidence="2" key="1">
    <citation type="journal article" date="2015" name="Proc. Natl. Acad. Sci. U.S.A.">
        <title>Genome sequencing of adzuki bean (Vigna angularis) provides insight into high starch and low fat accumulation and domestication.</title>
        <authorList>
            <person name="Yang K."/>
            <person name="Tian Z."/>
            <person name="Chen C."/>
            <person name="Luo L."/>
            <person name="Zhao B."/>
            <person name="Wang Z."/>
            <person name="Yu L."/>
            <person name="Li Y."/>
            <person name="Sun Y."/>
            <person name="Li W."/>
            <person name="Chen Y."/>
            <person name="Li Y."/>
            <person name="Zhang Y."/>
            <person name="Ai D."/>
            <person name="Zhao J."/>
            <person name="Shang C."/>
            <person name="Ma Y."/>
            <person name="Wu B."/>
            <person name="Wang M."/>
            <person name="Gao L."/>
            <person name="Sun D."/>
            <person name="Zhang P."/>
            <person name="Guo F."/>
            <person name="Wang W."/>
            <person name="Li Y."/>
            <person name="Wang J."/>
            <person name="Varshney R.K."/>
            <person name="Wang J."/>
            <person name="Ling H.Q."/>
            <person name="Wan P."/>
        </authorList>
    </citation>
    <scope>NUCLEOTIDE SEQUENCE</scope>
    <source>
        <strain evidence="2">cv. Jingnong 6</strain>
    </source>
</reference>
<protein>
    <submittedName>
        <fullName evidence="1">Uncharacterized protein</fullName>
    </submittedName>
</protein>
<dbReference type="Proteomes" id="UP000053144">
    <property type="component" value="Chromosome 1"/>
</dbReference>
<evidence type="ECO:0000313" key="1">
    <source>
        <dbReference type="EMBL" id="KOM31395.1"/>
    </source>
</evidence>
<dbReference type="EMBL" id="CM003371">
    <property type="protein sequence ID" value="KOM31395.1"/>
    <property type="molecule type" value="Genomic_DNA"/>
</dbReference>
<organism evidence="1 2">
    <name type="scientific">Phaseolus angularis</name>
    <name type="common">Azuki bean</name>
    <name type="synonym">Vigna angularis</name>
    <dbReference type="NCBI Taxonomy" id="3914"/>
    <lineage>
        <taxon>Eukaryota</taxon>
        <taxon>Viridiplantae</taxon>
        <taxon>Streptophyta</taxon>
        <taxon>Embryophyta</taxon>
        <taxon>Tracheophyta</taxon>
        <taxon>Spermatophyta</taxon>
        <taxon>Magnoliopsida</taxon>
        <taxon>eudicotyledons</taxon>
        <taxon>Gunneridae</taxon>
        <taxon>Pentapetalae</taxon>
        <taxon>rosids</taxon>
        <taxon>fabids</taxon>
        <taxon>Fabales</taxon>
        <taxon>Fabaceae</taxon>
        <taxon>Papilionoideae</taxon>
        <taxon>50 kb inversion clade</taxon>
        <taxon>NPAAA clade</taxon>
        <taxon>indigoferoid/millettioid clade</taxon>
        <taxon>Phaseoleae</taxon>
        <taxon>Vigna</taxon>
    </lineage>
</organism>
<evidence type="ECO:0000313" key="2">
    <source>
        <dbReference type="Proteomes" id="UP000053144"/>
    </source>
</evidence>
<sequence length="128" mass="14770">MQFQNSKIWLLSAKLALRRVEQPPEQNPSRLRRSIIVHAKPILNLYEVDWALLTIYQATWSPSQPLSTYTVELCNFSTEFSDELCTEFCELSKHLFGLFGLSINSVKLSTKLCSRQFGLSNNFFTFIS</sequence>
<dbReference type="Gramene" id="KOM31395">
    <property type="protein sequence ID" value="KOM31395"/>
    <property type="gene ID" value="LR48_Vigan01g095000"/>
</dbReference>
<accession>A0A0L9TLF8</accession>
<dbReference type="AlphaFoldDB" id="A0A0L9TLF8"/>